<keyword evidence="2" id="KW-1185">Reference proteome</keyword>
<evidence type="ECO:0000313" key="2">
    <source>
        <dbReference type="Proteomes" id="UP000219167"/>
    </source>
</evidence>
<dbReference type="AlphaFoldDB" id="A0A285TZV4"/>
<evidence type="ECO:0000313" key="1">
    <source>
        <dbReference type="EMBL" id="SOC35109.1"/>
    </source>
</evidence>
<dbReference type="InterPro" id="IPR023157">
    <property type="entry name" value="AGR-C-984p-like_sf"/>
</dbReference>
<dbReference type="Pfam" id="PF06748">
    <property type="entry name" value="DUF1217"/>
    <property type="match status" value="4"/>
</dbReference>
<protein>
    <submittedName>
        <fullName evidence="1">Uncharacterized protein DUF1217</fullName>
    </submittedName>
</protein>
<reference evidence="1 2" key="1">
    <citation type="submission" date="2017-08" db="EMBL/GenBank/DDBJ databases">
        <authorList>
            <person name="de Groot N.N."/>
        </authorList>
    </citation>
    <scope>NUCLEOTIDE SEQUENCE [LARGE SCALE GENOMIC DNA]</scope>
    <source>
        <strain evidence="1 2">JC85</strain>
    </source>
</reference>
<dbReference type="OrthoDB" id="7824597at2"/>
<sequence>MLSTYTSYNLITKDLLTSLNRVSQENYNAREAAYYRENIGKVSTVDEFLDDYRLYNYAMKAYGLEDMAYAKAFMRKVLESDLTDDNSFVNMLTDTRYRTFAQSFSFQAETAVAQSDAQMDALIGLYTANVNGAGSAQQEETRYYNIMIDSVTNVDQMLRNDRMRDYLFTAFRIDSSNYSYETLRNTLTSDLDDPDSYANQTFLPAIAQYEANIADAKTQLQNTSLTSAEKAALNASISSWTSSINRAANYLALAAAYNFSTDGTLPAGTLAQTAEQKAATNEAYVLQDTRVTSAAALLNKAHFEEAVATATTVTELLSDSRVMNYIKVAYELTGYTIVDATIKNILTSDPDDPDSYIYTIGKGDERYVALAKAFNFQADGTLADGDVAQTADQTASVNRRYMIHYNDVDDAADAKLISEYKTAIGDVTNVKEFMSSTSVYKLALQAFGLDPSTESAWKIKNVLLSDLNDPRSYVYQLKDSRYLELAKAFNFDDAGNIDVPLMAQSEAEIQIVSKAYVIEKSRFGTADDKEKATEEASYYAAEMQKISSLKEFLADSRLVNFVLEANAIDPTTVPEGFMEEIFASDLDDPDSFVNQQANRSYRSIVASFNFDADGNVEHANKAGVQTDRGIYQTLDYYVRQAMETEAGEDNAGVRLALYFERSARTISSPYDILADDALYEVFKITYGISDDIGGADIDAQAEMIERYLDLEDLQDPEKVQKMIVKFAVLFDVENNVETSAAVSILAGGSSAGISADTLLSMAQLRTGGA</sequence>
<dbReference type="RefSeq" id="WP_097135542.1">
    <property type="nucleotide sequence ID" value="NZ_OBQD01000001.1"/>
</dbReference>
<dbReference type="SUPFAM" id="SSF158837">
    <property type="entry name" value="AGR C 984p-like"/>
    <property type="match status" value="5"/>
</dbReference>
<dbReference type="Gene3D" id="1.10.3700.10">
    <property type="entry name" value="AGR C 984p-like"/>
    <property type="match status" value="3"/>
</dbReference>
<dbReference type="Proteomes" id="UP000219167">
    <property type="component" value="Unassembled WGS sequence"/>
</dbReference>
<dbReference type="InterPro" id="IPR010626">
    <property type="entry name" value="DUF1217"/>
</dbReference>
<accession>A0A285TZV4</accession>
<organism evidence="1 2">
    <name type="scientific">Rhizobium subbaraonis</name>
    <dbReference type="NCBI Taxonomy" id="908946"/>
    <lineage>
        <taxon>Bacteria</taxon>
        <taxon>Pseudomonadati</taxon>
        <taxon>Pseudomonadota</taxon>
        <taxon>Alphaproteobacteria</taxon>
        <taxon>Hyphomicrobiales</taxon>
        <taxon>Rhizobiaceae</taxon>
        <taxon>Rhizobium/Agrobacterium group</taxon>
        <taxon>Rhizobium</taxon>
    </lineage>
</organism>
<dbReference type="EMBL" id="OBQD01000001">
    <property type="protein sequence ID" value="SOC35109.1"/>
    <property type="molecule type" value="Genomic_DNA"/>
</dbReference>
<gene>
    <name evidence="1" type="ORF">SAMN05892877_101190</name>
</gene>
<proteinExistence type="predicted"/>
<name>A0A285TZV4_9HYPH</name>